<dbReference type="InterPro" id="IPR001036">
    <property type="entry name" value="Acrflvin-R"/>
</dbReference>
<dbReference type="InterPro" id="IPR022813">
    <property type="entry name" value="SecD/SecF_arch_bac"/>
</dbReference>
<feature type="region of interest" description="Disordered" evidence="10">
    <location>
        <begin position="588"/>
        <end position="619"/>
    </location>
</feature>
<comment type="subcellular location">
    <subcellularLocation>
        <location evidence="1 9">Cell membrane</location>
        <topology evidence="1 9">Multi-pass membrane protein</topology>
    </subcellularLocation>
</comment>
<dbReference type="Gene3D" id="3.30.1360.200">
    <property type="match status" value="1"/>
</dbReference>
<dbReference type="SUPFAM" id="SSF82866">
    <property type="entry name" value="Multidrug efflux transporter AcrB transmembrane domain"/>
    <property type="match status" value="1"/>
</dbReference>
<evidence type="ECO:0000256" key="1">
    <source>
        <dbReference type="ARBA" id="ARBA00004651"/>
    </source>
</evidence>
<dbReference type="InterPro" id="IPR000731">
    <property type="entry name" value="SSD"/>
</dbReference>
<dbReference type="GO" id="GO:0015450">
    <property type="term" value="F:protein-transporting ATPase activity"/>
    <property type="evidence" value="ECO:0007669"/>
    <property type="project" value="InterPro"/>
</dbReference>
<comment type="caution">
    <text evidence="12">The sequence shown here is derived from an EMBL/GenBank/DDBJ whole genome shotgun (WGS) entry which is preliminary data.</text>
</comment>
<dbReference type="InterPro" id="IPR055344">
    <property type="entry name" value="SecD_SecF_C_bact"/>
</dbReference>
<evidence type="ECO:0000256" key="8">
    <source>
        <dbReference type="ARBA" id="ARBA00023136"/>
    </source>
</evidence>
<dbReference type="HAMAP" id="MF_01463_B">
    <property type="entry name" value="SecD_B"/>
    <property type="match status" value="1"/>
</dbReference>
<dbReference type="Pfam" id="PF02355">
    <property type="entry name" value="SecD_SecF_C"/>
    <property type="match status" value="1"/>
</dbReference>
<feature type="transmembrane region" description="Helical" evidence="9">
    <location>
        <begin position="545"/>
        <end position="565"/>
    </location>
</feature>
<comment type="caution">
    <text evidence="9">Lacks conserved residue(s) required for the propagation of feature annotation.</text>
</comment>
<protein>
    <recommendedName>
        <fullName evidence="9">Protein translocase subunit SecD</fullName>
    </recommendedName>
</protein>
<dbReference type="GO" id="GO:0005886">
    <property type="term" value="C:plasma membrane"/>
    <property type="evidence" value="ECO:0007669"/>
    <property type="project" value="UniProtKB-SubCell"/>
</dbReference>
<keyword evidence="3 9" id="KW-1003">Cell membrane</keyword>
<dbReference type="PROSITE" id="PS50156">
    <property type="entry name" value="SSD"/>
    <property type="match status" value="1"/>
</dbReference>
<dbReference type="PANTHER" id="PTHR30081">
    <property type="entry name" value="PROTEIN-EXPORT MEMBRANE PROTEIN SEC"/>
    <property type="match status" value="1"/>
</dbReference>
<comment type="similarity">
    <text evidence="9">Belongs to the SecD/SecF family. SecD subfamily.</text>
</comment>
<dbReference type="InterPro" id="IPR048634">
    <property type="entry name" value="SecD_SecF_C"/>
</dbReference>
<evidence type="ECO:0000256" key="6">
    <source>
        <dbReference type="ARBA" id="ARBA00022989"/>
    </source>
</evidence>
<dbReference type="PRINTS" id="PR00702">
    <property type="entry name" value="ACRIFLAVINRP"/>
</dbReference>
<feature type="transmembrane region" description="Helical" evidence="9">
    <location>
        <begin position="442"/>
        <end position="462"/>
    </location>
</feature>
<dbReference type="PANTHER" id="PTHR30081:SF1">
    <property type="entry name" value="PROTEIN TRANSLOCASE SUBUNIT SECD"/>
    <property type="match status" value="1"/>
</dbReference>
<dbReference type="GO" id="GO:0006605">
    <property type="term" value="P:protein targeting"/>
    <property type="evidence" value="ECO:0007669"/>
    <property type="project" value="UniProtKB-UniRule"/>
</dbReference>
<sequence>MAKSQQSRNMSPGRALALMALVVAVLFGAIGIGVATSDDRGWTPKLGLDLEGGSTLTLTPLPGQGSKVTTDNINEAVSIISQRINASGVGESEVTSQGTGSGRSIVVSVPGKQNNKLLEDAARTAQLRIRQVLVQTSAAATPATSTEPSAAATPVPSSSETAGSSASPSPSTSTQGRTVSQGLLSAAAAATPASSAAATPASSAAATPAATPGATPAPSPGATVTADEVQKELSAYAKQLATQYAAGTDVTAQLQAAPCPPGNRIDPTYDSENDPVIACDGAQKYLLAKADLVGRDISDAFGEPETNSQGQSLSSWQVSLNFTGSGSKKWSALTKRVAALTGTAKPNLISIELDGGIISTATVEQQLSDNSRITGSFSASEAKTLGRQIKFGALPISFAPGNVQTISPTLGNDQLTGGLLAGGIGLALVVLYSLLYYRGLGLVSVASLACSALVTYGIITFLSNQQGLALSLSSIAGLIVAIGITADSFIVYFERLRDEVREGRTLRVAVETGWTRARRTILTADFVSFLAAAVLYVLSVGSVRGFAYTLGLTTIVDVIIVFLFTKPLVTLAARSSFFTGGHPWSGLDPRRLGAKPRPAAPVRTRPRATDPSTVRGQEA</sequence>
<keyword evidence="6 9" id="KW-1133">Transmembrane helix</keyword>
<evidence type="ECO:0000256" key="5">
    <source>
        <dbReference type="ARBA" id="ARBA00022927"/>
    </source>
</evidence>
<feature type="transmembrane region" description="Helical" evidence="9">
    <location>
        <begin position="468"/>
        <end position="493"/>
    </location>
</feature>
<feature type="domain" description="SSD" evidence="11">
    <location>
        <begin position="440"/>
        <end position="571"/>
    </location>
</feature>
<evidence type="ECO:0000256" key="7">
    <source>
        <dbReference type="ARBA" id="ARBA00023010"/>
    </source>
</evidence>
<evidence type="ECO:0000313" key="13">
    <source>
        <dbReference type="Proteomes" id="UP000281955"/>
    </source>
</evidence>
<comment type="subunit">
    <text evidence="9">Forms a complex with SecF. Part of the essential Sec protein translocation apparatus which comprises SecA, SecYEG and auxiliary proteins SecDF. Other proteins may also be involved.</text>
</comment>
<dbReference type="InterPro" id="IPR054384">
    <property type="entry name" value="SecDF_P1_head"/>
</dbReference>
<proteinExistence type="inferred from homology"/>
<dbReference type="Gene3D" id="3.30.70.3220">
    <property type="match status" value="1"/>
</dbReference>
<gene>
    <name evidence="9" type="primary">secD</name>
    <name evidence="12" type="ORF">CLV35_1429</name>
</gene>
<dbReference type="Pfam" id="PF22599">
    <property type="entry name" value="SecDF_P1_head"/>
    <property type="match status" value="1"/>
</dbReference>
<dbReference type="RefSeq" id="WP_231121567.1">
    <property type="nucleotide sequence ID" value="NZ_RBWV01000010.1"/>
</dbReference>
<dbReference type="Pfam" id="PF21760">
    <property type="entry name" value="SecD_1st"/>
    <property type="match status" value="1"/>
</dbReference>
<keyword evidence="13" id="KW-1185">Reference proteome</keyword>
<dbReference type="GO" id="GO:0065002">
    <property type="term" value="P:intracellular protein transmembrane transport"/>
    <property type="evidence" value="ECO:0007669"/>
    <property type="project" value="UniProtKB-UniRule"/>
</dbReference>
<feature type="compositionally biased region" description="Polar residues" evidence="10">
    <location>
        <begin position="610"/>
        <end position="619"/>
    </location>
</feature>
<name>A0A420XSD9_9ACTN</name>
<dbReference type="EMBL" id="RBWV01000010">
    <property type="protein sequence ID" value="RKS77731.1"/>
    <property type="molecule type" value="Genomic_DNA"/>
</dbReference>
<keyword evidence="8 9" id="KW-0472">Membrane</keyword>
<feature type="region of interest" description="Disordered" evidence="10">
    <location>
        <begin position="204"/>
        <end position="225"/>
    </location>
</feature>
<dbReference type="AlphaFoldDB" id="A0A420XSD9"/>
<feature type="transmembrane region" description="Helical" evidence="9">
    <location>
        <begin position="521"/>
        <end position="539"/>
    </location>
</feature>
<feature type="region of interest" description="Disordered" evidence="10">
    <location>
        <begin position="139"/>
        <end position="179"/>
    </location>
</feature>
<evidence type="ECO:0000259" key="11">
    <source>
        <dbReference type="PROSITE" id="PS50156"/>
    </source>
</evidence>
<dbReference type="Proteomes" id="UP000281955">
    <property type="component" value="Unassembled WGS sequence"/>
</dbReference>
<evidence type="ECO:0000256" key="10">
    <source>
        <dbReference type="SAM" id="MobiDB-lite"/>
    </source>
</evidence>
<comment type="function">
    <text evidence="9">Part of the Sec protein translocase complex. Interacts with the SecYEG preprotein conducting channel. SecDF uses the proton motive force (PMF) to complete protein translocation after the ATP-dependent function of SecA.</text>
</comment>
<organism evidence="12 13">
    <name type="scientific">Motilibacter peucedani</name>
    <dbReference type="NCBI Taxonomy" id="598650"/>
    <lineage>
        <taxon>Bacteria</taxon>
        <taxon>Bacillati</taxon>
        <taxon>Actinomycetota</taxon>
        <taxon>Actinomycetes</taxon>
        <taxon>Motilibacterales</taxon>
        <taxon>Motilibacteraceae</taxon>
        <taxon>Motilibacter</taxon>
    </lineage>
</organism>
<accession>A0A420XSD9</accession>
<keyword evidence="4 9" id="KW-0812">Transmembrane</keyword>
<evidence type="ECO:0000313" key="12">
    <source>
        <dbReference type="EMBL" id="RKS77731.1"/>
    </source>
</evidence>
<feature type="transmembrane region" description="Helical" evidence="9">
    <location>
        <begin position="415"/>
        <end position="435"/>
    </location>
</feature>
<evidence type="ECO:0000256" key="9">
    <source>
        <dbReference type="HAMAP-Rule" id="MF_01463"/>
    </source>
</evidence>
<dbReference type="InterPro" id="IPR005791">
    <property type="entry name" value="SecD"/>
</dbReference>
<dbReference type="GO" id="GO:0043952">
    <property type="term" value="P:protein transport by the Sec complex"/>
    <property type="evidence" value="ECO:0007669"/>
    <property type="project" value="UniProtKB-UniRule"/>
</dbReference>
<dbReference type="InterPro" id="IPR048631">
    <property type="entry name" value="SecD_1st"/>
</dbReference>
<dbReference type="NCBIfam" id="TIGR01129">
    <property type="entry name" value="secD"/>
    <property type="match status" value="1"/>
</dbReference>
<dbReference type="Gene3D" id="1.20.1640.10">
    <property type="entry name" value="Multidrug efflux transporter AcrB transmembrane domain"/>
    <property type="match status" value="1"/>
</dbReference>
<evidence type="ECO:0000256" key="3">
    <source>
        <dbReference type="ARBA" id="ARBA00022475"/>
    </source>
</evidence>
<keyword evidence="5 9" id="KW-0653">Protein transport</keyword>
<dbReference type="InParanoid" id="A0A420XSD9"/>
<keyword evidence="7 9" id="KW-0811">Translocation</keyword>
<keyword evidence="2 9" id="KW-0813">Transport</keyword>
<evidence type="ECO:0000256" key="2">
    <source>
        <dbReference type="ARBA" id="ARBA00022448"/>
    </source>
</evidence>
<feature type="compositionally biased region" description="Low complexity" evidence="10">
    <location>
        <begin position="139"/>
        <end position="174"/>
    </location>
</feature>
<evidence type="ECO:0000256" key="4">
    <source>
        <dbReference type="ARBA" id="ARBA00022692"/>
    </source>
</evidence>
<reference evidence="12 13" key="1">
    <citation type="submission" date="2018-10" db="EMBL/GenBank/DDBJ databases">
        <title>Genomic Encyclopedia of Archaeal and Bacterial Type Strains, Phase II (KMG-II): from individual species to whole genera.</title>
        <authorList>
            <person name="Goeker M."/>
        </authorList>
    </citation>
    <scope>NUCLEOTIDE SEQUENCE [LARGE SCALE GENOMIC DNA]</scope>
    <source>
        <strain evidence="12 13">RP-AC37</strain>
    </source>
</reference>
<dbReference type="NCBIfam" id="TIGR00916">
    <property type="entry name" value="2A0604s01"/>
    <property type="match status" value="1"/>
</dbReference>